<dbReference type="CDD" id="cd16015">
    <property type="entry name" value="LTA_synthase"/>
    <property type="match status" value="1"/>
</dbReference>
<keyword evidence="3" id="KW-1003">Cell membrane</keyword>
<keyword evidence="5 7" id="KW-1133">Transmembrane helix</keyword>
<dbReference type="Gene3D" id="3.40.720.10">
    <property type="entry name" value="Alkaline Phosphatase, subunit A"/>
    <property type="match status" value="1"/>
</dbReference>
<feature type="transmembrane region" description="Helical" evidence="7">
    <location>
        <begin position="28"/>
        <end position="47"/>
    </location>
</feature>
<dbReference type="SUPFAM" id="SSF53649">
    <property type="entry name" value="Alkaline phosphatase-like"/>
    <property type="match status" value="1"/>
</dbReference>
<feature type="domain" description="Sulfatase N-terminal" evidence="8">
    <location>
        <begin position="284"/>
        <end position="567"/>
    </location>
</feature>
<evidence type="ECO:0000256" key="2">
    <source>
        <dbReference type="ARBA" id="ARBA00004936"/>
    </source>
</evidence>
<evidence type="ECO:0000259" key="8">
    <source>
        <dbReference type="Pfam" id="PF00884"/>
    </source>
</evidence>
<keyword evidence="4 7" id="KW-0812">Transmembrane</keyword>
<accession>A0ABW4NKH2</accession>
<evidence type="ECO:0000256" key="3">
    <source>
        <dbReference type="ARBA" id="ARBA00022475"/>
    </source>
</evidence>
<feature type="transmembrane region" description="Helical" evidence="7">
    <location>
        <begin position="181"/>
        <end position="201"/>
    </location>
</feature>
<evidence type="ECO:0000313" key="9">
    <source>
        <dbReference type="EMBL" id="MFD1798251.1"/>
    </source>
</evidence>
<gene>
    <name evidence="9" type="ORF">ACFSBK_00025</name>
</gene>
<protein>
    <submittedName>
        <fullName evidence="9">LTA synthase family protein</fullName>
    </submittedName>
</protein>
<dbReference type="PANTHER" id="PTHR47371">
    <property type="entry name" value="LIPOTEICHOIC ACID SYNTHASE"/>
    <property type="match status" value="1"/>
</dbReference>
<evidence type="ECO:0000256" key="7">
    <source>
        <dbReference type="SAM" id="Phobius"/>
    </source>
</evidence>
<dbReference type="InterPro" id="IPR017850">
    <property type="entry name" value="Alkaline_phosphatase_core_sf"/>
</dbReference>
<comment type="caution">
    <text evidence="9">The sequence shown here is derived from an EMBL/GenBank/DDBJ whole genome shotgun (WGS) entry which is preliminary data.</text>
</comment>
<evidence type="ECO:0000256" key="5">
    <source>
        <dbReference type="ARBA" id="ARBA00022989"/>
    </source>
</evidence>
<dbReference type="InterPro" id="IPR050448">
    <property type="entry name" value="OpgB/LTA_synthase_biosynth"/>
</dbReference>
<dbReference type="InterPro" id="IPR000917">
    <property type="entry name" value="Sulfatase_N"/>
</dbReference>
<evidence type="ECO:0000313" key="10">
    <source>
        <dbReference type="Proteomes" id="UP001597285"/>
    </source>
</evidence>
<dbReference type="EMBL" id="JBHUFF010000002">
    <property type="protein sequence ID" value="MFD1798251.1"/>
    <property type="molecule type" value="Genomic_DNA"/>
</dbReference>
<feature type="transmembrane region" description="Helical" evidence="7">
    <location>
        <begin position="89"/>
        <end position="106"/>
    </location>
</feature>
<dbReference type="Proteomes" id="UP001597285">
    <property type="component" value="Unassembled WGS sequence"/>
</dbReference>
<evidence type="ECO:0000256" key="4">
    <source>
        <dbReference type="ARBA" id="ARBA00022692"/>
    </source>
</evidence>
<evidence type="ECO:0000256" key="1">
    <source>
        <dbReference type="ARBA" id="ARBA00004651"/>
    </source>
</evidence>
<comment type="pathway">
    <text evidence="2">Cell wall biogenesis; lipoteichoic acid biosynthesis.</text>
</comment>
<name>A0ABW4NKH2_9LACT</name>
<organism evidence="9 10">
    <name type="scientific">Carnobacterium antarcticum</name>
    <dbReference type="NCBI Taxonomy" id="2126436"/>
    <lineage>
        <taxon>Bacteria</taxon>
        <taxon>Bacillati</taxon>
        <taxon>Bacillota</taxon>
        <taxon>Bacilli</taxon>
        <taxon>Lactobacillales</taxon>
        <taxon>Carnobacteriaceae</taxon>
        <taxon>Carnobacterium</taxon>
    </lineage>
</organism>
<evidence type="ECO:0000256" key="6">
    <source>
        <dbReference type="ARBA" id="ARBA00023136"/>
    </source>
</evidence>
<feature type="transmembrane region" description="Helical" evidence="7">
    <location>
        <begin position="59"/>
        <end position="82"/>
    </location>
</feature>
<dbReference type="PANTHER" id="PTHR47371:SF3">
    <property type="entry name" value="PHOSPHOGLYCEROL TRANSFERASE I"/>
    <property type="match status" value="1"/>
</dbReference>
<comment type="subcellular location">
    <subcellularLocation>
        <location evidence="1">Cell membrane</location>
        <topology evidence="1">Multi-pass membrane protein</topology>
    </subcellularLocation>
</comment>
<feature type="transmembrane region" description="Helical" evidence="7">
    <location>
        <begin position="140"/>
        <end position="160"/>
    </location>
</feature>
<dbReference type="Pfam" id="PF00884">
    <property type="entry name" value="Sulfatase"/>
    <property type="match status" value="1"/>
</dbReference>
<dbReference type="RefSeq" id="WP_058918863.1">
    <property type="nucleotide sequence ID" value="NZ_JBHSQC010000011.1"/>
</dbReference>
<reference evidence="10" key="1">
    <citation type="journal article" date="2019" name="Int. J. Syst. Evol. Microbiol.">
        <title>The Global Catalogue of Microorganisms (GCM) 10K type strain sequencing project: providing services to taxonomists for standard genome sequencing and annotation.</title>
        <authorList>
            <consortium name="The Broad Institute Genomics Platform"/>
            <consortium name="The Broad Institute Genome Sequencing Center for Infectious Disease"/>
            <person name="Wu L."/>
            <person name="Ma J."/>
        </authorList>
    </citation>
    <scope>NUCLEOTIDE SEQUENCE [LARGE SCALE GENOMIC DNA]</scope>
    <source>
        <strain evidence="10">KCTC 42143</strain>
    </source>
</reference>
<keyword evidence="10" id="KW-1185">Reference proteome</keyword>
<sequence length="641" mass="73078">MTTKGTEELVNHGLKEQKKKQLLKKIRMTVLLGMITGMISVGLLQFYQAHFDSMVMQTYFAEVSFALVLLQVSIVFVLYSWVTALIGNKWIGSMLVLILSWVAGIANQQKDLFRGEPLYPNDLLMIKELPFLVKIIDKKILISVLVLIVLLLGTGLLFGYSRFKKLKTQNTSSELKKSKKSLYLTRALVFIASSLLIGYIANFNQPKNVVQAAFNRSAVWVGWSQQQNYLDNGFVAGFLFNLDSPGMEQPSNYSKESINEIVAKYKKRAAETNLTRDQTLEDINIIYVMNETFTDPSKINGMTQSRDPIPKTHELLKQNRSGEVLSQGYGGGTANIEFEALTGFSMEPMLPSITTPYTQLTKQIHQMPSLVSYLKDSGHQTTAIHPYDTYMYKRTDVYREMGFKTFLYDATMNHTATKDQNTFISDDSAYQEVMDRLNHTKEKDFIHLVTMQNHAPYPGKYPETDFVAGGTDYSVEAIENYYQDLAYSDDALEMLIDQLAEYPEKTIVFFWGDHLPGFYSDEIYQQNNDLTMHQTPLLIYTNFSEEDTDLGVISPIYFANHLLEMTNVPLSPYYALLSELEAVLPAFEKSMYVETSDSEMKMNREELAPETLELLNDYDAVMYDVLTGENYSSALEFFNPL</sequence>
<proteinExistence type="predicted"/>
<keyword evidence="6 7" id="KW-0472">Membrane</keyword>